<evidence type="ECO:0000313" key="2">
    <source>
        <dbReference type="EMBL" id="CDW18545.1"/>
    </source>
</evidence>
<dbReference type="EMBL" id="HACA01001184">
    <property type="protein sequence ID" value="CDW18545.1"/>
    <property type="molecule type" value="Transcribed_RNA"/>
</dbReference>
<name>A0A0K2SYD0_LEPSM</name>
<protein>
    <submittedName>
        <fullName evidence="2">Uncharacterized protein</fullName>
    </submittedName>
</protein>
<accession>A0A0K2SYD0</accession>
<evidence type="ECO:0000256" key="1">
    <source>
        <dbReference type="SAM" id="MobiDB-lite"/>
    </source>
</evidence>
<dbReference type="Pfam" id="PF10152">
    <property type="entry name" value="CCDC53"/>
    <property type="match status" value="1"/>
</dbReference>
<dbReference type="InterPro" id="IPR019309">
    <property type="entry name" value="WASHC3"/>
</dbReference>
<dbReference type="AlphaFoldDB" id="A0A0K2SYD0"/>
<feature type="region of interest" description="Disordered" evidence="1">
    <location>
        <begin position="1"/>
        <end position="20"/>
    </location>
</feature>
<sequence length="81" mass="9241">MSMTSYSPLEKKSPNDCDDVEPQRIASLINEFVVSSFGFLEGFAIDCDERLETQHTRLHRLENSLLIIKDKLHSVEKEGDS</sequence>
<organism evidence="2">
    <name type="scientific">Lepeophtheirus salmonis</name>
    <name type="common">Salmon louse</name>
    <name type="synonym">Caligus salmonis</name>
    <dbReference type="NCBI Taxonomy" id="72036"/>
    <lineage>
        <taxon>Eukaryota</taxon>
        <taxon>Metazoa</taxon>
        <taxon>Ecdysozoa</taxon>
        <taxon>Arthropoda</taxon>
        <taxon>Crustacea</taxon>
        <taxon>Multicrustacea</taxon>
        <taxon>Hexanauplia</taxon>
        <taxon>Copepoda</taxon>
        <taxon>Siphonostomatoida</taxon>
        <taxon>Caligidae</taxon>
        <taxon>Lepeophtheirus</taxon>
    </lineage>
</organism>
<proteinExistence type="predicted"/>
<reference evidence="2" key="1">
    <citation type="submission" date="2014-05" db="EMBL/GenBank/DDBJ databases">
        <authorList>
            <person name="Chronopoulou M."/>
        </authorList>
    </citation>
    <scope>NUCLEOTIDE SEQUENCE</scope>
    <source>
        <tissue evidence="2">Whole organism</tissue>
    </source>
</reference>
<dbReference type="GO" id="GO:0071203">
    <property type="term" value="C:WASH complex"/>
    <property type="evidence" value="ECO:0007669"/>
    <property type="project" value="InterPro"/>
</dbReference>